<reference evidence="2 3" key="1">
    <citation type="journal article" date="2022" name="Allergy">
        <title>Genome assembly and annotation of Periplaneta americana reveal a comprehensive cockroach allergen profile.</title>
        <authorList>
            <person name="Wang L."/>
            <person name="Xiong Q."/>
            <person name="Saelim N."/>
            <person name="Wang L."/>
            <person name="Nong W."/>
            <person name="Wan A.T."/>
            <person name="Shi M."/>
            <person name="Liu X."/>
            <person name="Cao Q."/>
            <person name="Hui J.H.L."/>
            <person name="Sookrung N."/>
            <person name="Leung T.F."/>
            <person name="Tungtrongchitr A."/>
            <person name="Tsui S.K.W."/>
        </authorList>
    </citation>
    <scope>NUCLEOTIDE SEQUENCE [LARGE SCALE GENOMIC DNA]</scope>
    <source>
        <strain evidence="2">PWHHKU_190912</strain>
    </source>
</reference>
<name>A0ABQ8T341_PERAM</name>
<gene>
    <name evidence="2" type="ORF">ANN_08501</name>
</gene>
<keyword evidence="3" id="KW-1185">Reference proteome</keyword>
<accession>A0ABQ8T341</accession>
<protein>
    <submittedName>
        <fullName evidence="2">Uncharacterized protein</fullName>
    </submittedName>
</protein>
<comment type="caution">
    <text evidence="2">The sequence shown here is derived from an EMBL/GenBank/DDBJ whole genome shotgun (WGS) entry which is preliminary data.</text>
</comment>
<dbReference type="Proteomes" id="UP001148838">
    <property type="component" value="Unassembled WGS sequence"/>
</dbReference>
<evidence type="ECO:0000313" key="2">
    <source>
        <dbReference type="EMBL" id="KAJ4440362.1"/>
    </source>
</evidence>
<organism evidence="2 3">
    <name type="scientific">Periplaneta americana</name>
    <name type="common">American cockroach</name>
    <name type="synonym">Blatta americana</name>
    <dbReference type="NCBI Taxonomy" id="6978"/>
    <lineage>
        <taxon>Eukaryota</taxon>
        <taxon>Metazoa</taxon>
        <taxon>Ecdysozoa</taxon>
        <taxon>Arthropoda</taxon>
        <taxon>Hexapoda</taxon>
        <taxon>Insecta</taxon>
        <taxon>Pterygota</taxon>
        <taxon>Neoptera</taxon>
        <taxon>Polyneoptera</taxon>
        <taxon>Dictyoptera</taxon>
        <taxon>Blattodea</taxon>
        <taxon>Blattoidea</taxon>
        <taxon>Blattidae</taxon>
        <taxon>Blattinae</taxon>
        <taxon>Periplaneta</taxon>
    </lineage>
</organism>
<evidence type="ECO:0000256" key="1">
    <source>
        <dbReference type="SAM" id="MobiDB-lite"/>
    </source>
</evidence>
<feature type="compositionally biased region" description="Polar residues" evidence="1">
    <location>
        <begin position="31"/>
        <end position="50"/>
    </location>
</feature>
<dbReference type="EMBL" id="JAJSOF020000017">
    <property type="protein sequence ID" value="KAJ4440362.1"/>
    <property type="molecule type" value="Genomic_DNA"/>
</dbReference>
<feature type="region of interest" description="Disordered" evidence="1">
    <location>
        <begin position="1"/>
        <end position="50"/>
    </location>
</feature>
<evidence type="ECO:0000313" key="3">
    <source>
        <dbReference type="Proteomes" id="UP001148838"/>
    </source>
</evidence>
<sequence length="183" mass="20122">MADLCEGGNEPPGSLKPTHKGPKSDQLAPGLTSTCLSKGERSSNQNGDLVWSTGQHDNSLAVINGFRNRISLSIVATPQIHHNDIPIKTSRSTDFLNITVFSAYTLHLSHVLPTNIPKSSEFQRYILVSCYTVVGMFMIESKRVCFEIQLSVHIVLEQWSSGLAEIGNGFLDSRLDDKSFSTE</sequence>
<proteinExistence type="predicted"/>